<name>A0ABS7GT63_9HYPH</name>
<gene>
    <name evidence="1" type="ORF">JNB85_08755</name>
</gene>
<comment type="caution">
    <text evidence="1">The sequence shown here is derived from an EMBL/GenBank/DDBJ whole genome shotgun (WGS) entry which is preliminary data.</text>
</comment>
<dbReference type="Proteomes" id="UP000717752">
    <property type="component" value="Unassembled WGS sequence"/>
</dbReference>
<reference evidence="1 2" key="1">
    <citation type="journal article" date="2021" name="MBio">
        <title>Poor Competitiveness of Bradyrhizobium in Pigeon Pea Root Colonization in Indian Soils.</title>
        <authorList>
            <person name="Chalasani D."/>
            <person name="Basu A."/>
            <person name="Pullabhotla S.V.S.R.N."/>
            <person name="Jorrin B."/>
            <person name="Neal A.L."/>
            <person name="Poole P.S."/>
            <person name="Podile A.R."/>
            <person name="Tkacz A."/>
        </authorList>
    </citation>
    <scope>NUCLEOTIDE SEQUENCE [LARGE SCALE GENOMIC DNA]</scope>
    <source>
        <strain evidence="1 2">HU56</strain>
    </source>
</reference>
<accession>A0ABS7GT63</accession>
<evidence type="ECO:0000313" key="2">
    <source>
        <dbReference type="Proteomes" id="UP000717752"/>
    </source>
</evidence>
<proteinExistence type="predicted"/>
<sequence>MAMKIGLDSDRSVFGRAERPGERKVAYSIISARFDDAEKCGLIDLQLADQIRRVIVTRRSLLSVASPPRANEARLFQFLHCFCEIALAYGKCDPRRAQALVVTATEVSCWRRGHARSEPLWTWQGIGGAITPFPNRTDPSAELHASAEALQRFAGA</sequence>
<organism evidence="1 2">
    <name type="scientific">Rhizobium mesosinicum</name>
    <dbReference type="NCBI Taxonomy" id="335017"/>
    <lineage>
        <taxon>Bacteria</taxon>
        <taxon>Pseudomonadati</taxon>
        <taxon>Pseudomonadota</taxon>
        <taxon>Alphaproteobacteria</taxon>
        <taxon>Hyphomicrobiales</taxon>
        <taxon>Rhizobiaceae</taxon>
        <taxon>Rhizobium/Agrobacterium group</taxon>
        <taxon>Rhizobium</taxon>
    </lineage>
</organism>
<evidence type="ECO:0000313" key="1">
    <source>
        <dbReference type="EMBL" id="MBW9052498.1"/>
    </source>
</evidence>
<dbReference type="RefSeq" id="WP_220333938.1">
    <property type="nucleotide sequence ID" value="NZ_JAEUAK010000003.1"/>
</dbReference>
<keyword evidence="2" id="KW-1185">Reference proteome</keyword>
<dbReference type="EMBL" id="JAEUAK010000003">
    <property type="protein sequence ID" value="MBW9052498.1"/>
    <property type="molecule type" value="Genomic_DNA"/>
</dbReference>
<protein>
    <submittedName>
        <fullName evidence="1">Uncharacterized protein</fullName>
    </submittedName>
</protein>